<gene>
    <name evidence="7" type="ORF">C8F04DRAFT_1059404</name>
</gene>
<dbReference type="GO" id="GO:0005666">
    <property type="term" value="C:RNA polymerase III complex"/>
    <property type="evidence" value="ECO:0007669"/>
    <property type="project" value="InterPro"/>
</dbReference>
<dbReference type="AlphaFoldDB" id="A0AAD6XGS9"/>
<dbReference type="Pfam" id="PF05158">
    <property type="entry name" value="RNA_pol_Rpc34"/>
    <property type="match status" value="2"/>
</dbReference>
<dbReference type="SUPFAM" id="SSF46785">
    <property type="entry name" value="Winged helix' DNA-binding domain"/>
    <property type="match status" value="1"/>
</dbReference>
<evidence type="ECO:0000256" key="6">
    <source>
        <dbReference type="SAM" id="MobiDB-lite"/>
    </source>
</evidence>
<dbReference type="InterPro" id="IPR007832">
    <property type="entry name" value="RNA_pol_Rpc34"/>
</dbReference>
<dbReference type="FunFam" id="1.10.10.10:FF:000116">
    <property type="entry name" value="DNA-directed RNA polymerase III subunit RPC6"/>
    <property type="match status" value="1"/>
</dbReference>
<comment type="subcellular location">
    <subcellularLocation>
        <location evidence="1">Nucleus</location>
    </subcellularLocation>
</comment>
<evidence type="ECO:0000256" key="5">
    <source>
        <dbReference type="ARBA" id="ARBA00023242"/>
    </source>
</evidence>
<keyword evidence="3" id="KW-0240">DNA-directed RNA polymerase</keyword>
<proteinExistence type="inferred from homology"/>
<dbReference type="Proteomes" id="UP001218188">
    <property type="component" value="Unassembled WGS sequence"/>
</dbReference>
<dbReference type="Gene3D" id="1.10.10.10">
    <property type="entry name" value="Winged helix-like DNA-binding domain superfamily/Winged helix DNA-binding domain"/>
    <property type="match status" value="1"/>
</dbReference>
<name>A0AAD6XGS9_9AGAR</name>
<dbReference type="GO" id="GO:0006383">
    <property type="term" value="P:transcription by RNA polymerase III"/>
    <property type="evidence" value="ECO:0007669"/>
    <property type="project" value="InterPro"/>
</dbReference>
<feature type="compositionally biased region" description="Acidic residues" evidence="6">
    <location>
        <begin position="257"/>
        <end position="268"/>
    </location>
</feature>
<dbReference type="InterPro" id="IPR036390">
    <property type="entry name" value="WH_DNA-bd_sf"/>
</dbReference>
<dbReference type="PANTHER" id="PTHR12780">
    <property type="entry name" value="RNA POLYMERASE III DNA DIRECTED , 39KD SUBUNIT-RELATED"/>
    <property type="match status" value="1"/>
</dbReference>
<feature type="region of interest" description="Disordered" evidence="6">
    <location>
        <begin position="256"/>
        <end position="435"/>
    </location>
</feature>
<dbReference type="EMBL" id="JARJCM010000001">
    <property type="protein sequence ID" value="KAJ7047586.1"/>
    <property type="molecule type" value="Genomic_DNA"/>
</dbReference>
<dbReference type="InterPro" id="IPR016049">
    <property type="entry name" value="RNA_pol_Rpc34-like"/>
</dbReference>
<sequence length="503" mass="56649">MSRRINELETKLHQAALSASRHEITSRQAEAVIPDQKARQNALNFLLGVGLFKSLKDAKGNVIFRAVTKGELEQTKDLSGEESLVLGHIKATTNEGIWTKHLKTKTNLHQTIIDRCLKTLTQKKLIKRVPSVQHPTRKIYMLEHLEPSVGLTGGPWYTENELDTAFIETISSACLKFIRDVSFPKQRKEAKEGALFPISNAPRYPTAAQVHNTLRQARLTETELAVEHVEMLLDVLVLDGEVEKLPAFGTQLWDSNAIEDGDSADEDDGPSKKKKKRRRSSSSDEDETEVKTKRKKKRVEADSDDEEEDTSRKKSKLKRRKGDDSDDSGSDAPKKKKKKKKNDSDESDSDDASSRKKKKKKKNESDEDSDSDDGGKRKKKKKKKKDESDDESDSDAPSRKKKKKKVKKESSDSESDDDRGRRAKSLKRSPSPFNAYLFDSEYSGGVVYRAVNQEKITLGWSEAPCSKCPSFEFCKEGGPVNAKECVYYEDWLVAGTVAFDDES</sequence>
<reference evidence="7" key="1">
    <citation type="submission" date="2023-03" db="EMBL/GenBank/DDBJ databases">
        <title>Massive genome expansion in bonnet fungi (Mycena s.s.) driven by repeated elements and novel gene families across ecological guilds.</title>
        <authorList>
            <consortium name="Lawrence Berkeley National Laboratory"/>
            <person name="Harder C.B."/>
            <person name="Miyauchi S."/>
            <person name="Viragh M."/>
            <person name="Kuo A."/>
            <person name="Thoen E."/>
            <person name="Andreopoulos B."/>
            <person name="Lu D."/>
            <person name="Skrede I."/>
            <person name="Drula E."/>
            <person name="Henrissat B."/>
            <person name="Morin E."/>
            <person name="Kohler A."/>
            <person name="Barry K."/>
            <person name="LaButti K."/>
            <person name="Morin E."/>
            <person name="Salamov A."/>
            <person name="Lipzen A."/>
            <person name="Mereny Z."/>
            <person name="Hegedus B."/>
            <person name="Baldrian P."/>
            <person name="Stursova M."/>
            <person name="Weitz H."/>
            <person name="Taylor A."/>
            <person name="Grigoriev I.V."/>
            <person name="Nagy L.G."/>
            <person name="Martin F."/>
            <person name="Kauserud H."/>
        </authorList>
    </citation>
    <scope>NUCLEOTIDE SEQUENCE</scope>
    <source>
        <strain evidence="7">CBHHK200</strain>
    </source>
</reference>
<evidence type="ECO:0000256" key="4">
    <source>
        <dbReference type="ARBA" id="ARBA00023163"/>
    </source>
</evidence>
<evidence type="ECO:0000256" key="2">
    <source>
        <dbReference type="ARBA" id="ARBA00011038"/>
    </source>
</evidence>
<organism evidence="7 8">
    <name type="scientific">Mycena alexandri</name>
    <dbReference type="NCBI Taxonomy" id="1745969"/>
    <lineage>
        <taxon>Eukaryota</taxon>
        <taxon>Fungi</taxon>
        <taxon>Dikarya</taxon>
        <taxon>Basidiomycota</taxon>
        <taxon>Agaricomycotina</taxon>
        <taxon>Agaricomycetes</taxon>
        <taxon>Agaricomycetidae</taxon>
        <taxon>Agaricales</taxon>
        <taxon>Marasmiineae</taxon>
        <taxon>Mycenaceae</taxon>
        <taxon>Mycena</taxon>
    </lineage>
</organism>
<keyword evidence="4" id="KW-0804">Transcription</keyword>
<dbReference type="InterPro" id="IPR036388">
    <property type="entry name" value="WH-like_DNA-bd_sf"/>
</dbReference>
<dbReference type="GO" id="GO:0005737">
    <property type="term" value="C:cytoplasm"/>
    <property type="evidence" value="ECO:0007669"/>
    <property type="project" value="UniProtKB-ARBA"/>
</dbReference>
<comment type="similarity">
    <text evidence="2">Belongs to the eukaryotic RPC34/RPC39 RNA polymerase subunit family.</text>
</comment>
<keyword evidence="8" id="KW-1185">Reference proteome</keyword>
<protein>
    <submittedName>
        <fullName evidence="7">RNA polymerase Rpc34 subunit-domain-containing protein</fullName>
    </submittedName>
</protein>
<evidence type="ECO:0000256" key="3">
    <source>
        <dbReference type="ARBA" id="ARBA00022478"/>
    </source>
</evidence>
<accession>A0AAD6XGS9</accession>
<keyword evidence="5" id="KW-0539">Nucleus</keyword>
<comment type="caution">
    <text evidence="7">The sequence shown here is derived from an EMBL/GenBank/DDBJ whole genome shotgun (WGS) entry which is preliminary data.</text>
</comment>
<evidence type="ECO:0000313" key="7">
    <source>
        <dbReference type="EMBL" id="KAJ7047586.1"/>
    </source>
</evidence>
<dbReference type="GO" id="GO:0005654">
    <property type="term" value="C:nucleoplasm"/>
    <property type="evidence" value="ECO:0007669"/>
    <property type="project" value="UniProtKB-ARBA"/>
</dbReference>
<evidence type="ECO:0000256" key="1">
    <source>
        <dbReference type="ARBA" id="ARBA00004123"/>
    </source>
</evidence>
<evidence type="ECO:0000313" key="8">
    <source>
        <dbReference type="Proteomes" id="UP001218188"/>
    </source>
</evidence>